<comment type="caution">
    <text evidence="1">The sequence shown here is derived from an EMBL/GenBank/DDBJ whole genome shotgun (WGS) entry which is preliminary data.</text>
</comment>
<keyword evidence="2" id="KW-1185">Reference proteome</keyword>
<evidence type="ECO:0000313" key="2">
    <source>
        <dbReference type="Proteomes" id="UP001057452"/>
    </source>
</evidence>
<dbReference type="Proteomes" id="UP001057452">
    <property type="component" value="Chromosome 10"/>
</dbReference>
<evidence type="ECO:0000313" key="1">
    <source>
        <dbReference type="EMBL" id="KAI4819634.1"/>
    </source>
</evidence>
<sequence>NQGRVDRTEGQEGGGKSEAAEERQQAKNIWLSRKAVRLLREKERQECLYHALSVMRNGKRRIEGGWNTNGIDPYPGLKLLLSDLQIELRVSSNNEDPPVVTGHS</sequence>
<reference evidence="1" key="1">
    <citation type="submission" date="2022-05" db="EMBL/GenBank/DDBJ databases">
        <title>Chromosome-level genome of Chaenocephalus aceratus.</title>
        <authorList>
            <person name="Park H."/>
        </authorList>
    </citation>
    <scope>NUCLEOTIDE SEQUENCE</scope>
    <source>
        <strain evidence="1">KU_202001</strain>
    </source>
</reference>
<feature type="non-terminal residue" evidence="1">
    <location>
        <position position="1"/>
    </location>
</feature>
<gene>
    <name evidence="1" type="ORF">KUCAC02_004874</name>
</gene>
<proteinExistence type="predicted"/>
<feature type="non-terminal residue" evidence="1">
    <location>
        <position position="104"/>
    </location>
</feature>
<organism evidence="1 2">
    <name type="scientific">Chaenocephalus aceratus</name>
    <name type="common">Blackfin icefish</name>
    <name type="synonym">Chaenichthys aceratus</name>
    <dbReference type="NCBI Taxonomy" id="36190"/>
    <lineage>
        <taxon>Eukaryota</taxon>
        <taxon>Metazoa</taxon>
        <taxon>Chordata</taxon>
        <taxon>Craniata</taxon>
        <taxon>Vertebrata</taxon>
        <taxon>Euteleostomi</taxon>
        <taxon>Actinopterygii</taxon>
        <taxon>Neopterygii</taxon>
        <taxon>Teleostei</taxon>
        <taxon>Neoteleostei</taxon>
        <taxon>Acanthomorphata</taxon>
        <taxon>Eupercaria</taxon>
        <taxon>Perciformes</taxon>
        <taxon>Notothenioidei</taxon>
        <taxon>Channichthyidae</taxon>
        <taxon>Chaenocephalus</taxon>
    </lineage>
</organism>
<name>A0ACB9X0G5_CHAAC</name>
<accession>A0ACB9X0G5</accession>
<protein>
    <submittedName>
        <fullName evidence="1">Uncharacterized protein</fullName>
    </submittedName>
</protein>
<dbReference type="EMBL" id="CM043794">
    <property type="protein sequence ID" value="KAI4819634.1"/>
    <property type="molecule type" value="Genomic_DNA"/>
</dbReference>